<name>A0A2P6Q617_ROSCH</name>
<keyword evidence="1" id="KW-0812">Transmembrane</keyword>
<evidence type="ECO:0000313" key="3">
    <source>
        <dbReference type="Proteomes" id="UP000238479"/>
    </source>
</evidence>
<keyword evidence="1" id="KW-0472">Membrane</keyword>
<gene>
    <name evidence="2" type="ORF">RchiOBHm_Chr5g0015671</name>
</gene>
<accession>A0A2P6Q617</accession>
<comment type="caution">
    <text evidence="2">The sequence shown here is derived from an EMBL/GenBank/DDBJ whole genome shotgun (WGS) entry which is preliminary data.</text>
</comment>
<protein>
    <submittedName>
        <fullName evidence="2">Uncharacterized protein</fullName>
    </submittedName>
</protein>
<sequence length="69" mass="7638">MRSTCGYLAVESQHQVLKISSIATSYLISVCCFAALLSCFPIPSHLVVLSKIKLQPCRSEEVPSSSWHR</sequence>
<organism evidence="2 3">
    <name type="scientific">Rosa chinensis</name>
    <name type="common">China rose</name>
    <dbReference type="NCBI Taxonomy" id="74649"/>
    <lineage>
        <taxon>Eukaryota</taxon>
        <taxon>Viridiplantae</taxon>
        <taxon>Streptophyta</taxon>
        <taxon>Embryophyta</taxon>
        <taxon>Tracheophyta</taxon>
        <taxon>Spermatophyta</taxon>
        <taxon>Magnoliopsida</taxon>
        <taxon>eudicotyledons</taxon>
        <taxon>Gunneridae</taxon>
        <taxon>Pentapetalae</taxon>
        <taxon>rosids</taxon>
        <taxon>fabids</taxon>
        <taxon>Rosales</taxon>
        <taxon>Rosaceae</taxon>
        <taxon>Rosoideae</taxon>
        <taxon>Rosoideae incertae sedis</taxon>
        <taxon>Rosa</taxon>
    </lineage>
</organism>
<proteinExistence type="predicted"/>
<evidence type="ECO:0000313" key="2">
    <source>
        <dbReference type="EMBL" id="PRQ29609.1"/>
    </source>
</evidence>
<dbReference type="Proteomes" id="UP000238479">
    <property type="component" value="Chromosome 5"/>
</dbReference>
<dbReference type="EMBL" id="PDCK01000043">
    <property type="protein sequence ID" value="PRQ29609.1"/>
    <property type="molecule type" value="Genomic_DNA"/>
</dbReference>
<feature type="transmembrane region" description="Helical" evidence="1">
    <location>
        <begin position="26"/>
        <end position="49"/>
    </location>
</feature>
<evidence type="ECO:0000256" key="1">
    <source>
        <dbReference type="SAM" id="Phobius"/>
    </source>
</evidence>
<reference evidence="2 3" key="1">
    <citation type="journal article" date="2018" name="Nat. Genet.">
        <title>The Rosa genome provides new insights in the design of modern roses.</title>
        <authorList>
            <person name="Bendahmane M."/>
        </authorList>
    </citation>
    <scope>NUCLEOTIDE SEQUENCE [LARGE SCALE GENOMIC DNA]</scope>
    <source>
        <strain evidence="3">cv. Old Blush</strain>
    </source>
</reference>
<dbReference type="AlphaFoldDB" id="A0A2P6Q617"/>
<dbReference type="Gramene" id="PRQ29609">
    <property type="protein sequence ID" value="PRQ29609"/>
    <property type="gene ID" value="RchiOBHm_Chr5g0015671"/>
</dbReference>
<keyword evidence="3" id="KW-1185">Reference proteome</keyword>
<keyword evidence="1" id="KW-1133">Transmembrane helix</keyword>